<dbReference type="GO" id="GO:0009423">
    <property type="term" value="P:chorismate biosynthetic process"/>
    <property type="evidence" value="ECO:0007669"/>
    <property type="project" value="UniProtKB-UniRule"/>
</dbReference>
<dbReference type="GO" id="GO:0009073">
    <property type="term" value="P:aromatic amino acid family biosynthetic process"/>
    <property type="evidence" value="ECO:0007669"/>
    <property type="project" value="UniProtKB-KW"/>
</dbReference>
<accession>A0A1M7S7E2</accession>
<sequence length="182" mass="20665">MDKTIFLIGLRASGKTSLANFFVENSEYLSIDTDVLCQAKAGMSIAQLVESKGWEAFRTLESEVLEKIICEQNINKDKQPHLIVSTGGGIILSEKNRELLKNNGFVVYLKAEPEVLYQRLILNPGAEQRPNLTNYDLLEELKQTLQCRKEFYENCADLILDASLNHRILFDKLISALQKTKK</sequence>
<dbReference type="InterPro" id="IPR000623">
    <property type="entry name" value="Shikimate_kinase/TSH1"/>
</dbReference>
<keyword evidence="7" id="KW-0479">Metal-binding</keyword>
<keyword evidence="9" id="KW-1185">Reference proteome</keyword>
<comment type="cofactor">
    <cofactor evidence="7">
        <name>Mg(2+)</name>
        <dbReference type="ChEBI" id="CHEBI:18420"/>
    </cofactor>
    <text evidence="7">Binds 1 Mg(2+) ion per subunit.</text>
</comment>
<dbReference type="GO" id="GO:0005524">
    <property type="term" value="F:ATP binding"/>
    <property type="evidence" value="ECO:0007669"/>
    <property type="project" value="UniProtKB-UniRule"/>
</dbReference>
<protein>
    <recommendedName>
        <fullName evidence="7">Shikimate kinase</fullName>
        <shortName evidence="7">SK</shortName>
        <ecNumber evidence="7">2.7.1.71</ecNumber>
    </recommendedName>
</protein>
<keyword evidence="1 7" id="KW-0028">Amino-acid biosynthesis</keyword>
<comment type="pathway">
    <text evidence="7">Metabolic intermediate biosynthesis; chorismate biosynthesis; chorismate from D-erythrose 4-phosphate and phosphoenolpyruvate: step 5/7.</text>
</comment>
<dbReference type="STRING" id="1121455.SAMN02745728_00529"/>
<dbReference type="PANTHER" id="PTHR21087:SF16">
    <property type="entry name" value="SHIKIMATE KINASE 1, CHLOROPLASTIC"/>
    <property type="match status" value="1"/>
</dbReference>
<dbReference type="HAMAP" id="MF_00109">
    <property type="entry name" value="Shikimate_kinase"/>
    <property type="match status" value="1"/>
</dbReference>
<evidence type="ECO:0000256" key="3">
    <source>
        <dbReference type="ARBA" id="ARBA00022741"/>
    </source>
</evidence>
<keyword evidence="7" id="KW-0963">Cytoplasm</keyword>
<comment type="catalytic activity">
    <reaction evidence="7">
        <text>shikimate + ATP = 3-phosphoshikimate + ADP + H(+)</text>
        <dbReference type="Rhea" id="RHEA:13121"/>
        <dbReference type="ChEBI" id="CHEBI:15378"/>
        <dbReference type="ChEBI" id="CHEBI:30616"/>
        <dbReference type="ChEBI" id="CHEBI:36208"/>
        <dbReference type="ChEBI" id="CHEBI:145989"/>
        <dbReference type="ChEBI" id="CHEBI:456216"/>
        <dbReference type="EC" id="2.7.1.71"/>
    </reaction>
</comment>
<proteinExistence type="inferred from homology"/>
<comment type="caution">
    <text evidence="7">Lacks conserved residue(s) required for the propagation of feature annotation.</text>
</comment>
<dbReference type="Pfam" id="PF01202">
    <property type="entry name" value="SKI"/>
    <property type="match status" value="1"/>
</dbReference>
<feature type="binding site" evidence="7">
    <location>
        <position position="148"/>
    </location>
    <ligand>
        <name>substrate</name>
    </ligand>
</feature>
<name>A0A1M7S7E2_9BACT</name>
<dbReference type="NCBIfam" id="NF002988">
    <property type="entry name" value="PRK03731.1"/>
    <property type="match status" value="1"/>
</dbReference>
<feature type="binding site" evidence="7">
    <location>
        <position position="88"/>
    </location>
    <ligand>
        <name>substrate</name>
    </ligand>
</feature>
<evidence type="ECO:0000256" key="1">
    <source>
        <dbReference type="ARBA" id="ARBA00022605"/>
    </source>
</evidence>
<feature type="binding site" evidence="7">
    <location>
        <begin position="12"/>
        <end position="17"/>
    </location>
    <ligand>
        <name>ATP</name>
        <dbReference type="ChEBI" id="CHEBI:30616"/>
    </ligand>
</feature>
<feature type="binding site" evidence="7">
    <location>
        <position position="34"/>
    </location>
    <ligand>
        <name>substrate</name>
    </ligand>
</feature>
<dbReference type="AlphaFoldDB" id="A0A1M7S7E2"/>
<dbReference type="EC" id="2.7.1.71" evidence="7"/>
<dbReference type="Proteomes" id="UP000186469">
    <property type="component" value="Unassembled WGS sequence"/>
</dbReference>
<evidence type="ECO:0000256" key="6">
    <source>
        <dbReference type="ARBA" id="ARBA00023141"/>
    </source>
</evidence>
<dbReference type="GO" id="GO:0000287">
    <property type="term" value="F:magnesium ion binding"/>
    <property type="evidence" value="ECO:0007669"/>
    <property type="project" value="UniProtKB-UniRule"/>
</dbReference>
<comment type="function">
    <text evidence="7">Catalyzes the specific phosphorylation of the 3-hydroxyl group of shikimic acid using ATP as a cosubstrate.</text>
</comment>
<evidence type="ECO:0000256" key="2">
    <source>
        <dbReference type="ARBA" id="ARBA00022679"/>
    </source>
</evidence>
<dbReference type="InterPro" id="IPR031322">
    <property type="entry name" value="Shikimate/glucono_kinase"/>
</dbReference>
<feature type="binding site" evidence="7">
    <location>
        <position position="129"/>
    </location>
    <ligand>
        <name>ATP</name>
        <dbReference type="ChEBI" id="CHEBI:30616"/>
    </ligand>
</feature>
<dbReference type="PANTHER" id="PTHR21087">
    <property type="entry name" value="SHIKIMATE KINASE"/>
    <property type="match status" value="1"/>
</dbReference>
<reference evidence="8 9" key="1">
    <citation type="submission" date="2016-12" db="EMBL/GenBank/DDBJ databases">
        <authorList>
            <person name="Song W.-J."/>
            <person name="Kurnit D.M."/>
        </authorList>
    </citation>
    <scope>NUCLEOTIDE SEQUENCE [LARGE SCALE GENOMIC DNA]</scope>
    <source>
        <strain evidence="8 9">DSM 11393</strain>
    </source>
</reference>
<feature type="binding site" evidence="7">
    <location>
        <position position="16"/>
    </location>
    <ligand>
        <name>Mg(2+)</name>
        <dbReference type="ChEBI" id="CHEBI:18420"/>
    </ligand>
</feature>
<evidence type="ECO:0000313" key="9">
    <source>
        <dbReference type="Proteomes" id="UP000186469"/>
    </source>
</evidence>
<dbReference type="InterPro" id="IPR027417">
    <property type="entry name" value="P-loop_NTPase"/>
</dbReference>
<keyword evidence="5 7" id="KW-0067">ATP-binding</keyword>
<dbReference type="UniPathway" id="UPA00053">
    <property type="reaction ID" value="UER00088"/>
</dbReference>
<keyword evidence="2 7" id="KW-0808">Transferase</keyword>
<dbReference type="GO" id="GO:0008652">
    <property type="term" value="P:amino acid biosynthetic process"/>
    <property type="evidence" value="ECO:0007669"/>
    <property type="project" value="UniProtKB-KW"/>
</dbReference>
<organism evidence="8 9">
    <name type="scientific">Desulfovibrio litoralis DSM 11393</name>
    <dbReference type="NCBI Taxonomy" id="1121455"/>
    <lineage>
        <taxon>Bacteria</taxon>
        <taxon>Pseudomonadati</taxon>
        <taxon>Thermodesulfobacteriota</taxon>
        <taxon>Desulfovibrionia</taxon>
        <taxon>Desulfovibrionales</taxon>
        <taxon>Desulfovibrionaceae</taxon>
        <taxon>Desulfovibrio</taxon>
    </lineage>
</organism>
<keyword evidence="6 7" id="KW-0057">Aromatic amino acid biosynthesis</keyword>
<dbReference type="GO" id="GO:0004765">
    <property type="term" value="F:shikimate kinase activity"/>
    <property type="evidence" value="ECO:0007669"/>
    <property type="project" value="UniProtKB-UniRule"/>
</dbReference>
<comment type="subunit">
    <text evidence="7">Monomer.</text>
</comment>
<keyword evidence="4 7" id="KW-0418">Kinase</keyword>
<feature type="binding site" evidence="7">
    <location>
        <position position="58"/>
    </location>
    <ligand>
        <name>substrate</name>
    </ligand>
</feature>
<dbReference type="GO" id="GO:0005829">
    <property type="term" value="C:cytosol"/>
    <property type="evidence" value="ECO:0007669"/>
    <property type="project" value="TreeGrafter"/>
</dbReference>
<dbReference type="SUPFAM" id="SSF52540">
    <property type="entry name" value="P-loop containing nucleoside triphosphate hydrolases"/>
    <property type="match status" value="1"/>
</dbReference>
<keyword evidence="3 7" id="KW-0547">Nucleotide-binding</keyword>
<comment type="subcellular location">
    <subcellularLocation>
        <location evidence="7">Cytoplasm</location>
    </subcellularLocation>
</comment>
<evidence type="ECO:0000256" key="4">
    <source>
        <dbReference type="ARBA" id="ARBA00022777"/>
    </source>
</evidence>
<evidence type="ECO:0000256" key="7">
    <source>
        <dbReference type="HAMAP-Rule" id="MF_00109"/>
    </source>
</evidence>
<dbReference type="CDD" id="cd00464">
    <property type="entry name" value="SK"/>
    <property type="match status" value="1"/>
</dbReference>
<gene>
    <name evidence="7" type="primary">aroK</name>
    <name evidence="8" type="ORF">SAMN02745728_00529</name>
</gene>
<dbReference type="RefSeq" id="WP_178139302.1">
    <property type="nucleotide sequence ID" value="NZ_FRDI01000003.1"/>
</dbReference>
<evidence type="ECO:0000313" key="8">
    <source>
        <dbReference type="EMBL" id="SHN54386.1"/>
    </source>
</evidence>
<evidence type="ECO:0000256" key="5">
    <source>
        <dbReference type="ARBA" id="ARBA00022840"/>
    </source>
</evidence>
<dbReference type="PRINTS" id="PR01100">
    <property type="entry name" value="SHIKIMTKNASE"/>
</dbReference>
<dbReference type="EMBL" id="FRDI01000003">
    <property type="protein sequence ID" value="SHN54386.1"/>
    <property type="molecule type" value="Genomic_DNA"/>
</dbReference>
<keyword evidence="7" id="KW-0460">Magnesium</keyword>
<comment type="similarity">
    <text evidence="7">Belongs to the shikimate kinase family.</text>
</comment>
<dbReference type="Gene3D" id="3.40.50.300">
    <property type="entry name" value="P-loop containing nucleotide triphosphate hydrolases"/>
    <property type="match status" value="1"/>
</dbReference>